<accession>A0AA94L0L5</accession>
<feature type="transmembrane region" description="Helical" evidence="1">
    <location>
        <begin position="158"/>
        <end position="183"/>
    </location>
</feature>
<feature type="transmembrane region" description="Helical" evidence="1">
    <location>
        <begin position="85"/>
        <end position="101"/>
    </location>
</feature>
<dbReference type="EMBL" id="FOZN01000004">
    <property type="protein sequence ID" value="SFS18496.1"/>
    <property type="molecule type" value="Genomic_DNA"/>
</dbReference>
<reference evidence="3 4" key="1">
    <citation type="submission" date="2016-10" db="EMBL/GenBank/DDBJ databases">
        <authorList>
            <person name="Varghese N."/>
            <person name="Submissions S."/>
        </authorList>
    </citation>
    <scope>NUCLEOTIDE SEQUENCE [LARGE SCALE GENOMIC DNA]</scope>
    <source>
        <strain evidence="3 4">IAM 15147</strain>
    </source>
</reference>
<evidence type="ECO:0000259" key="2">
    <source>
        <dbReference type="Pfam" id="PF13548"/>
    </source>
</evidence>
<organism evidence="3 4">
    <name type="scientific">Agrococcus baldri</name>
    <dbReference type="NCBI Taxonomy" id="153730"/>
    <lineage>
        <taxon>Bacteria</taxon>
        <taxon>Bacillati</taxon>
        <taxon>Actinomycetota</taxon>
        <taxon>Actinomycetes</taxon>
        <taxon>Micrococcales</taxon>
        <taxon>Microbacteriaceae</taxon>
        <taxon>Agrococcus</taxon>
    </lineage>
</organism>
<evidence type="ECO:0000313" key="3">
    <source>
        <dbReference type="EMBL" id="SFS18496.1"/>
    </source>
</evidence>
<dbReference type="AlphaFoldDB" id="A0AA94L0L5"/>
<keyword evidence="4" id="KW-1185">Reference proteome</keyword>
<gene>
    <name evidence="3" type="ORF">SAMN04487783_2659</name>
</gene>
<comment type="caution">
    <text evidence="3">The sequence shown here is derived from an EMBL/GenBank/DDBJ whole genome shotgun (WGS) entry which is preliminary data.</text>
</comment>
<evidence type="ECO:0000256" key="1">
    <source>
        <dbReference type="SAM" id="Phobius"/>
    </source>
</evidence>
<keyword evidence="1" id="KW-0472">Membrane</keyword>
<dbReference type="Proteomes" id="UP000198506">
    <property type="component" value="Unassembled WGS sequence"/>
</dbReference>
<feature type="domain" description="DUF4126" evidence="2">
    <location>
        <begin position="5"/>
        <end position="186"/>
    </location>
</feature>
<feature type="transmembrane region" description="Helical" evidence="1">
    <location>
        <begin position="136"/>
        <end position="152"/>
    </location>
</feature>
<dbReference type="InterPro" id="IPR025196">
    <property type="entry name" value="DUF4126"/>
</dbReference>
<protein>
    <recommendedName>
        <fullName evidence="2">DUF4126 domain-containing protein</fullName>
    </recommendedName>
</protein>
<dbReference type="RefSeq" id="WP_092919511.1">
    <property type="nucleotide sequence ID" value="NZ_FOZN01000004.1"/>
</dbReference>
<feature type="transmembrane region" description="Helical" evidence="1">
    <location>
        <begin position="42"/>
        <end position="64"/>
    </location>
</feature>
<sequence length="213" mass="22078">MLEFLTGSGLAAAAGMNAYIPMLAVGLANRFFPGAMALPDGWAWISNWWVLGILAVLLVVELVADKIPAVDSVNDVIQTIVRPTAGGLVFGSSSTASTVAVTDPAEFFTSNQWVPIVVGAVIALTVHAGKTAMRPAANIATAGAAAPVISTIEDVGAIGMSLLAIVAPVLVLLGLLLLGLLSWSIWRNARKRRNADLRPATARIAQDDDTPNG</sequence>
<evidence type="ECO:0000313" key="4">
    <source>
        <dbReference type="Proteomes" id="UP000198506"/>
    </source>
</evidence>
<keyword evidence="1" id="KW-0812">Transmembrane</keyword>
<dbReference type="Pfam" id="PF13548">
    <property type="entry name" value="DUF4126"/>
    <property type="match status" value="1"/>
</dbReference>
<name>A0AA94L0L5_9MICO</name>
<keyword evidence="1" id="KW-1133">Transmembrane helix</keyword>
<feature type="transmembrane region" description="Helical" evidence="1">
    <location>
        <begin position="113"/>
        <end position="129"/>
    </location>
</feature>
<proteinExistence type="predicted"/>